<reference evidence="3 4" key="1">
    <citation type="submission" date="2016-09" db="EMBL/GenBank/DDBJ databases">
        <title>Complete genome sequence of microbes from the polar regions.</title>
        <authorList>
            <person name="Liao L."/>
            <person name="Chen B."/>
        </authorList>
    </citation>
    <scope>NUCLEOTIDE SEQUENCE [LARGE SCALE GENOMIC DNA]</scope>
    <source>
        <strain evidence="3 4">ZS314</strain>
    </source>
</reference>
<evidence type="ECO:0000313" key="4">
    <source>
        <dbReference type="Proteomes" id="UP000464507"/>
    </source>
</evidence>
<keyword evidence="4" id="KW-1185">Reference proteome</keyword>
<protein>
    <recommendedName>
        <fullName evidence="5">Potassium ABC transporter</fullName>
    </recommendedName>
</protein>
<evidence type="ECO:0000256" key="2">
    <source>
        <dbReference type="SAM" id="Phobius"/>
    </source>
</evidence>
<evidence type="ECO:0008006" key="5">
    <source>
        <dbReference type="Google" id="ProtNLM"/>
    </source>
</evidence>
<keyword evidence="2" id="KW-0812">Transmembrane</keyword>
<feature type="transmembrane region" description="Helical" evidence="2">
    <location>
        <begin position="132"/>
        <end position="152"/>
    </location>
</feature>
<dbReference type="Pfam" id="PF11361">
    <property type="entry name" value="DUF3159"/>
    <property type="match status" value="1"/>
</dbReference>
<evidence type="ECO:0000256" key="1">
    <source>
        <dbReference type="SAM" id="MobiDB-lite"/>
    </source>
</evidence>
<sequence length="245" mass="25399">MGPEAIGPEATGPSPSSASEPSLREALGFAVRNAGIGQVAPGEMPTAASLLKAVGGLRGIVEAILPALGFLVIYAATENLAAAVLVPVAIAIGFVLVRLISRSSVNQAVAGVGGVAISAGLALFTGRPEDNFVPGLIINAISLLVLVVSILARHPLIGLIVGVLSNDGLEWRNSPAKMRVLTLATVLWCGLFLLRLAAELPLYLAGEVELLGTVKLVLGVPLYAVMLWVTWMLVRSVYRRENAVA</sequence>
<gene>
    <name evidence="3" type="ORF">BHD05_10090</name>
</gene>
<feature type="transmembrane region" description="Helical" evidence="2">
    <location>
        <begin position="210"/>
        <end position="234"/>
    </location>
</feature>
<dbReference type="KEGG" id="mant:BHD05_10090"/>
<organism evidence="3 4">
    <name type="scientific">Marisediminicola antarctica</name>
    <dbReference type="NCBI Taxonomy" id="674079"/>
    <lineage>
        <taxon>Bacteria</taxon>
        <taxon>Bacillati</taxon>
        <taxon>Actinomycetota</taxon>
        <taxon>Actinomycetes</taxon>
        <taxon>Micrococcales</taxon>
        <taxon>Microbacteriaceae</taxon>
        <taxon>Marisediminicola</taxon>
    </lineage>
</organism>
<dbReference type="InterPro" id="IPR016566">
    <property type="entry name" value="UCP010219"/>
</dbReference>
<name>A0A7L5AM10_9MICO</name>
<feature type="transmembrane region" description="Helical" evidence="2">
    <location>
        <begin position="108"/>
        <end position="126"/>
    </location>
</feature>
<feature type="transmembrane region" description="Helical" evidence="2">
    <location>
        <begin position="59"/>
        <end position="76"/>
    </location>
</feature>
<proteinExistence type="predicted"/>
<evidence type="ECO:0000313" key="3">
    <source>
        <dbReference type="EMBL" id="QHO71116.1"/>
    </source>
</evidence>
<feature type="transmembrane region" description="Helical" evidence="2">
    <location>
        <begin position="180"/>
        <end position="198"/>
    </location>
</feature>
<dbReference type="AlphaFoldDB" id="A0A7L5AM10"/>
<feature type="transmembrane region" description="Helical" evidence="2">
    <location>
        <begin position="82"/>
        <end position="101"/>
    </location>
</feature>
<dbReference type="Proteomes" id="UP000464507">
    <property type="component" value="Chromosome"/>
</dbReference>
<dbReference type="PIRSF" id="PIRSF010219">
    <property type="entry name" value="UCP010219"/>
    <property type="match status" value="1"/>
</dbReference>
<keyword evidence="2" id="KW-1133">Transmembrane helix</keyword>
<feature type="region of interest" description="Disordered" evidence="1">
    <location>
        <begin position="1"/>
        <end position="21"/>
    </location>
</feature>
<keyword evidence="2" id="KW-0472">Membrane</keyword>
<dbReference type="EMBL" id="CP017146">
    <property type="protein sequence ID" value="QHO71116.1"/>
    <property type="molecule type" value="Genomic_DNA"/>
</dbReference>
<accession>A0A7L5AM10</accession>